<evidence type="ECO:0000313" key="3">
    <source>
        <dbReference type="Proteomes" id="UP000355283"/>
    </source>
</evidence>
<feature type="region of interest" description="Disordered" evidence="1">
    <location>
        <begin position="105"/>
        <end position="231"/>
    </location>
</feature>
<feature type="compositionally biased region" description="Acidic residues" evidence="1">
    <location>
        <begin position="131"/>
        <end position="143"/>
    </location>
</feature>
<reference evidence="2 3" key="1">
    <citation type="submission" date="2019-01" db="EMBL/GenBank/DDBJ databases">
        <title>Nuclear Genome Assembly of the Microalgal Biofuel strain Nannochloropsis salina CCMP1776.</title>
        <authorList>
            <person name="Hovde B."/>
        </authorList>
    </citation>
    <scope>NUCLEOTIDE SEQUENCE [LARGE SCALE GENOMIC DNA]</scope>
    <source>
        <strain evidence="2 3">CCMP1776</strain>
    </source>
</reference>
<comment type="caution">
    <text evidence="2">The sequence shown here is derived from an EMBL/GenBank/DDBJ whole genome shotgun (WGS) entry which is preliminary data.</text>
</comment>
<evidence type="ECO:0000256" key="1">
    <source>
        <dbReference type="SAM" id="MobiDB-lite"/>
    </source>
</evidence>
<accession>A0A4D9D4J7</accession>
<organism evidence="2 3">
    <name type="scientific">Nannochloropsis salina CCMP1776</name>
    <dbReference type="NCBI Taxonomy" id="1027361"/>
    <lineage>
        <taxon>Eukaryota</taxon>
        <taxon>Sar</taxon>
        <taxon>Stramenopiles</taxon>
        <taxon>Ochrophyta</taxon>
        <taxon>Eustigmatophyceae</taxon>
        <taxon>Eustigmatales</taxon>
        <taxon>Monodopsidaceae</taxon>
        <taxon>Microchloropsis</taxon>
        <taxon>Microchloropsis salina</taxon>
    </lineage>
</organism>
<feature type="compositionally biased region" description="Polar residues" evidence="1">
    <location>
        <begin position="145"/>
        <end position="160"/>
    </location>
</feature>
<feature type="compositionally biased region" description="Acidic residues" evidence="1">
    <location>
        <begin position="433"/>
        <end position="458"/>
    </location>
</feature>
<proteinExistence type="predicted"/>
<feature type="compositionally biased region" description="Basic and acidic residues" evidence="1">
    <location>
        <begin position="215"/>
        <end position="224"/>
    </location>
</feature>
<protein>
    <submittedName>
        <fullName evidence="2">Uncharacterized protein</fullName>
    </submittedName>
</protein>
<dbReference type="EMBL" id="SDOX01000008">
    <property type="protein sequence ID" value="TFJ86661.1"/>
    <property type="molecule type" value="Genomic_DNA"/>
</dbReference>
<feature type="region of interest" description="Disordered" evidence="1">
    <location>
        <begin position="399"/>
        <end position="491"/>
    </location>
</feature>
<feature type="compositionally biased region" description="Basic and acidic residues" evidence="1">
    <location>
        <begin position="172"/>
        <end position="181"/>
    </location>
</feature>
<sequence length="491" mass="54392">MHGEDFEAIAREVGRPQWAIAAFHEWQMYLFGVWFIYGIVEAGRQRRWTEAEIKRAVGENVQMLYDGVWEENFAAPLIKAHLIEQTRNKQRGRVAGRFVVEHAENVERRKENEDPKKKGEEGVKESVQGEGEGEEDSESDSVSENEQGSEGASEKATLSDSMHAGGAVPIEGEGHGRKGEVCHPQASSSLASRSLSEKSRIPGRLFHRKKQTGAEADKRGEKGRNGVQETTLGARATQKVVVATIEGTDEQVGLSDMIGVSWNKGAWRAHSESYRKSVFCYRSDRLQEAAMSIDGYNRCVYGDKATCNFTIDGRFFLFPFGGSNAGKYLIHQGRQSNLTNMPPHDLALVRHGIYNLEQWRMYQETGTLMAYAGTEEGMKMKLDHVQVLLAKQGRTGAPLGVVPGSLLAPEGEQEEEDEEGGRSAGSDGGSDNDREEEDEWETEFEKEDESSGGESDEWEPYHSSVPSFPPPSLPSAPLLPASSPMQKKCMD</sequence>
<dbReference type="Proteomes" id="UP000355283">
    <property type="component" value="Unassembled WGS sequence"/>
</dbReference>
<name>A0A4D9D4J7_9STRA</name>
<feature type="compositionally biased region" description="Basic and acidic residues" evidence="1">
    <location>
        <begin position="105"/>
        <end position="124"/>
    </location>
</feature>
<dbReference type="AlphaFoldDB" id="A0A4D9D4J7"/>
<evidence type="ECO:0000313" key="2">
    <source>
        <dbReference type="EMBL" id="TFJ86661.1"/>
    </source>
</evidence>
<gene>
    <name evidence="2" type="ORF">NSK_002315</name>
</gene>
<keyword evidence="3" id="KW-1185">Reference proteome</keyword>
<feature type="compositionally biased region" description="Low complexity" evidence="1">
    <location>
        <begin position="475"/>
        <end position="484"/>
    </location>
</feature>